<reference evidence="2 3" key="1">
    <citation type="journal article" date="2019" name="Commun. Biol.">
        <title>The bagworm genome reveals a unique fibroin gene that provides high tensile strength.</title>
        <authorList>
            <person name="Kono N."/>
            <person name="Nakamura H."/>
            <person name="Ohtoshi R."/>
            <person name="Tomita M."/>
            <person name="Numata K."/>
            <person name="Arakawa K."/>
        </authorList>
    </citation>
    <scope>NUCLEOTIDE SEQUENCE [LARGE SCALE GENOMIC DNA]</scope>
</reference>
<evidence type="ECO:0000313" key="3">
    <source>
        <dbReference type="Proteomes" id="UP000299102"/>
    </source>
</evidence>
<evidence type="ECO:0000313" key="2">
    <source>
        <dbReference type="EMBL" id="GBP39875.1"/>
    </source>
</evidence>
<dbReference type="AlphaFoldDB" id="A0A4C1VQ18"/>
<sequence length="162" mass="18942">MNKPPIRPILPTKSTPVFDSVLVSKAETEQRLQKAIERKDNAIAEHFRLFSLPETGEDFIRNLLPIQRKCRLFSSKIEDINENEPIKFSTSPAAKRQVVENDIDQEFTKTLYERIDGLEKEQLLISYRFNKEHGKSVEDIEKRLKEIEDEEKAALEKREELS</sequence>
<comment type="caution">
    <text evidence="2">The sequence shown here is derived from an EMBL/GenBank/DDBJ whole genome shotgun (WGS) entry which is preliminary data.</text>
</comment>
<organism evidence="2 3">
    <name type="scientific">Eumeta variegata</name>
    <name type="common">Bagworm moth</name>
    <name type="synonym">Eumeta japonica</name>
    <dbReference type="NCBI Taxonomy" id="151549"/>
    <lineage>
        <taxon>Eukaryota</taxon>
        <taxon>Metazoa</taxon>
        <taxon>Ecdysozoa</taxon>
        <taxon>Arthropoda</taxon>
        <taxon>Hexapoda</taxon>
        <taxon>Insecta</taxon>
        <taxon>Pterygota</taxon>
        <taxon>Neoptera</taxon>
        <taxon>Endopterygota</taxon>
        <taxon>Lepidoptera</taxon>
        <taxon>Glossata</taxon>
        <taxon>Ditrysia</taxon>
        <taxon>Tineoidea</taxon>
        <taxon>Psychidae</taxon>
        <taxon>Oiketicinae</taxon>
        <taxon>Eumeta</taxon>
    </lineage>
</organism>
<gene>
    <name evidence="2" type="ORF">EVAR_29105_1</name>
</gene>
<keyword evidence="3" id="KW-1185">Reference proteome</keyword>
<name>A0A4C1VQ18_EUMVA</name>
<protein>
    <submittedName>
        <fullName evidence="2">Uncharacterized protein</fullName>
    </submittedName>
</protein>
<accession>A0A4C1VQ18</accession>
<feature type="coiled-coil region" evidence="1">
    <location>
        <begin position="130"/>
        <end position="160"/>
    </location>
</feature>
<dbReference type="Proteomes" id="UP000299102">
    <property type="component" value="Unassembled WGS sequence"/>
</dbReference>
<dbReference type="EMBL" id="BGZK01000372">
    <property type="protein sequence ID" value="GBP39875.1"/>
    <property type="molecule type" value="Genomic_DNA"/>
</dbReference>
<evidence type="ECO:0000256" key="1">
    <source>
        <dbReference type="SAM" id="Coils"/>
    </source>
</evidence>
<keyword evidence="1" id="KW-0175">Coiled coil</keyword>
<dbReference type="OrthoDB" id="5783753at2759"/>
<proteinExistence type="predicted"/>